<feature type="domain" description="Flagellar assembly protein T C-terminal" evidence="1">
    <location>
        <begin position="302"/>
        <end position="374"/>
    </location>
</feature>
<protein>
    <submittedName>
        <fullName evidence="4">Flagellar protein FlgT</fullName>
    </submittedName>
</protein>
<feature type="domain" description="Flagellar assembly protein T N-terminal" evidence="3">
    <location>
        <begin position="24"/>
        <end position="109"/>
    </location>
</feature>
<sequence>MHKHLLKTLVAYIALFTVSVNAVWYEVTSISAVLGNKARMRERALEDAVYQAILFSGADISGLIGIRPYLKEIRSDYQFSGNEIRRIQVLDTKQEKGVIKLTARIDIYPMANACHKNQYRKDLLIGRFKIVSPAHAALGGIFQFGDDFTALLQRQFETQAQSFVVKGISSHTISSIQPHVATMIAEDMGAQYLLIGTITDMTATIGTKVQGKDKINRQLALSIDVLDGKSGEVIYQNIYRDIATWSFEKHSKVDTKTAHFWTSTYGEMARTMSRNILLDLENNLACRATTPEVVSINSQGGQINAGRIHGVKYGDKLSLWHNASFTDQYGVNRTRLKKSDIQLTVVRVYESSAEITISPVEFSTSIQLGDIVTKYTR</sequence>
<dbReference type="Pfam" id="PF16548">
    <property type="entry name" value="FlgT_N"/>
    <property type="match status" value="1"/>
</dbReference>
<accession>A0A2A5T1D1</accession>
<dbReference type="Gene3D" id="2.40.10.410">
    <property type="entry name" value="FlgT, C-terminal domain"/>
    <property type="match status" value="1"/>
</dbReference>
<evidence type="ECO:0000313" key="5">
    <source>
        <dbReference type="Proteomes" id="UP000219020"/>
    </source>
</evidence>
<dbReference type="InterPro" id="IPR032388">
    <property type="entry name" value="FlgT_C"/>
</dbReference>
<dbReference type="InterPro" id="IPR032386">
    <property type="entry name" value="FlgT_M"/>
</dbReference>
<dbReference type="Pfam" id="PF16538">
    <property type="entry name" value="FlgT_C"/>
    <property type="match status" value="1"/>
</dbReference>
<dbReference type="Pfam" id="PF16539">
    <property type="entry name" value="FlgT_M"/>
    <property type="match status" value="1"/>
</dbReference>
<dbReference type="RefSeq" id="WP_097356921.1">
    <property type="nucleotide sequence ID" value="NZ_CAWNJE010000037.1"/>
</dbReference>
<keyword evidence="4" id="KW-0282">Flagellum</keyword>
<dbReference type="EMBL" id="NBYY01000028">
    <property type="protein sequence ID" value="PCS21951.1"/>
    <property type="molecule type" value="Genomic_DNA"/>
</dbReference>
<dbReference type="InterPro" id="IPR032370">
    <property type="entry name" value="FlgT_N"/>
</dbReference>
<dbReference type="Gene3D" id="3.30.1660.40">
    <property type="entry name" value="FlgT, N-terminal domain"/>
    <property type="match status" value="1"/>
</dbReference>
<name>A0A2A5T1D1_9GAMM</name>
<dbReference type="Gene3D" id="3.40.50.10610">
    <property type="entry name" value="ABC-type transport auxiliary lipoprotein component"/>
    <property type="match status" value="1"/>
</dbReference>
<dbReference type="Proteomes" id="UP000219020">
    <property type="component" value="Unassembled WGS sequence"/>
</dbReference>
<evidence type="ECO:0000313" key="4">
    <source>
        <dbReference type="EMBL" id="PCS21951.1"/>
    </source>
</evidence>
<organism evidence="4 5">
    <name type="scientific">Candidatus Enterovibrio escicola</name>
    <dbReference type="NCBI Taxonomy" id="1927127"/>
    <lineage>
        <taxon>Bacteria</taxon>
        <taxon>Pseudomonadati</taxon>
        <taxon>Pseudomonadota</taxon>
        <taxon>Gammaproteobacteria</taxon>
        <taxon>Vibrionales</taxon>
        <taxon>Vibrionaceae</taxon>
        <taxon>Enterovibrio</taxon>
    </lineage>
</organism>
<evidence type="ECO:0000259" key="3">
    <source>
        <dbReference type="Pfam" id="PF16548"/>
    </source>
</evidence>
<proteinExistence type="predicted"/>
<dbReference type="InterPro" id="IPR038180">
    <property type="entry name" value="FlgT_N_sf"/>
</dbReference>
<evidence type="ECO:0000259" key="2">
    <source>
        <dbReference type="Pfam" id="PF16539"/>
    </source>
</evidence>
<feature type="domain" description="Flagellar assembly protein T middle" evidence="2">
    <location>
        <begin position="113"/>
        <end position="255"/>
    </location>
</feature>
<dbReference type="OrthoDB" id="8778507at2"/>
<keyword evidence="4" id="KW-0969">Cilium</keyword>
<keyword evidence="4" id="KW-0966">Cell projection</keyword>
<dbReference type="GeneID" id="66952184"/>
<reference evidence="5" key="1">
    <citation type="submission" date="2017-04" db="EMBL/GenBank/DDBJ databases">
        <title>Genome evolution of the luminous symbionts of deep sea anglerfish.</title>
        <authorList>
            <person name="Hendry T.A."/>
        </authorList>
    </citation>
    <scope>NUCLEOTIDE SEQUENCE [LARGE SCALE GENOMIC DNA]</scope>
</reference>
<evidence type="ECO:0000259" key="1">
    <source>
        <dbReference type="Pfam" id="PF16538"/>
    </source>
</evidence>
<gene>
    <name evidence="4" type="ORF">BTN49_2416</name>
</gene>
<dbReference type="InterPro" id="IPR038165">
    <property type="entry name" value="FlgT_C_sf"/>
</dbReference>
<dbReference type="AlphaFoldDB" id="A0A2A5T1D1"/>
<comment type="caution">
    <text evidence="4">The sequence shown here is derived from an EMBL/GenBank/DDBJ whole genome shotgun (WGS) entry which is preliminary data.</text>
</comment>
<keyword evidence="5" id="KW-1185">Reference proteome</keyword>